<dbReference type="Gene3D" id="3.40.190.10">
    <property type="entry name" value="Periplasmic binding protein-like II"/>
    <property type="match status" value="2"/>
</dbReference>
<dbReference type="PANTHER" id="PTHR31528">
    <property type="entry name" value="4-AMINO-5-HYDROXYMETHYL-2-METHYLPYRIMIDINE PHOSPHATE SYNTHASE THI11-RELATED"/>
    <property type="match status" value="1"/>
</dbReference>
<feature type="domain" description="SsuA/THI5-like" evidence="2">
    <location>
        <begin position="36"/>
        <end position="249"/>
    </location>
</feature>
<evidence type="ECO:0000313" key="4">
    <source>
        <dbReference type="Proteomes" id="UP000541421"/>
    </source>
</evidence>
<proteinExistence type="predicted"/>
<keyword evidence="4" id="KW-1185">Reference proteome</keyword>
<dbReference type="EMBL" id="JABGBO010000007">
    <property type="protein sequence ID" value="NOL49993.1"/>
    <property type="molecule type" value="Genomic_DNA"/>
</dbReference>
<dbReference type="Proteomes" id="UP000541421">
    <property type="component" value="Unassembled WGS sequence"/>
</dbReference>
<dbReference type="SUPFAM" id="SSF53850">
    <property type="entry name" value="Periplasmic binding protein-like II"/>
    <property type="match status" value="1"/>
</dbReference>
<comment type="caution">
    <text evidence="3">The sequence shown here is derived from an EMBL/GenBank/DDBJ whole genome shotgun (WGS) entry which is preliminary data.</text>
</comment>
<reference evidence="3 4" key="1">
    <citation type="submission" date="2020-05" db="EMBL/GenBank/DDBJ databases">
        <authorList>
            <person name="Niu N."/>
        </authorList>
    </citation>
    <scope>NUCLEOTIDE SEQUENCE [LARGE SCALE GENOMIC DNA]</scope>
    <source>
        <strain evidence="3 4">LMG10982</strain>
    </source>
</reference>
<dbReference type="PANTHER" id="PTHR31528:SF3">
    <property type="entry name" value="THIAMINE BIOSYNTHESIS PROTEIN HI_0357-RELATED"/>
    <property type="match status" value="1"/>
</dbReference>
<dbReference type="AlphaFoldDB" id="A0A7Y4P5N8"/>
<accession>A0A7Y4P5N8</accession>
<organism evidence="3 4">
    <name type="scientific">Pelistega europaea</name>
    <dbReference type="NCBI Taxonomy" id="106147"/>
    <lineage>
        <taxon>Bacteria</taxon>
        <taxon>Pseudomonadati</taxon>
        <taxon>Pseudomonadota</taxon>
        <taxon>Betaproteobacteria</taxon>
        <taxon>Burkholderiales</taxon>
        <taxon>Alcaligenaceae</taxon>
        <taxon>Pelistega</taxon>
    </lineage>
</organism>
<dbReference type="RefSeq" id="WP_171588976.1">
    <property type="nucleotide sequence ID" value="NZ_JABGBO010000007.1"/>
</dbReference>
<protein>
    <submittedName>
        <fullName evidence="3">ABC transporter substrate-binding protein</fullName>
    </submittedName>
</protein>
<gene>
    <name evidence="3" type="ORF">HKX40_07570</name>
</gene>
<name>A0A7Y4P5N8_9BURK</name>
<evidence type="ECO:0000313" key="3">
    <source>
        <dbReference type="EMBL" id="NOL49993.1"/>
    </source>
</evidence>
<dbReference type="InterPro" id="IPR027939">
    <property type="entry name" value="NMT1/THI5"/>
</dbReference>
<sequence>MKLIKKTVFAGTVLLGAVQSVYAAEKVQLLLDWFVNPDHAALVVAQQKGFFKEQGLDVEMIEPADPSTAPKLVATGKADMAVTYQPQLHVQIDEGLPLTRVGTLVGKPLNSVVVLADSDIKDLKDLKGKKVGYSVSGFEDVLLTTMLTHSGVNPKDVEMINVNWSLSPSLIAKKTDAVIGAFRNFELNQMDIEGHPGRAFFVEDYGIPSYEELILVVNNQQRTQADKWKRFDAALDKAVAFIQSHPEQAWSDFVSYKPKELNTDLNRRAWKDTVPYLATQAAKLDKAKYEHFAQFMLDKKLIKKAPTVDSYAIEP</sequence>
<feature type="signal peptide" evidence="1">
    <location>
        <begin position="1"/>
        <end position="23"/>
    </location>
</feature>
<dbReference type="InterPro" id="IPR015168">
    <property type="entry name" value="SsuA/THI5"/>
</dbReference>
<keyword evidence="1" id="KW-0732">Signal</keyword>
<evidence type="ECO:0000259" key="2">
    <source>
        <dbReference type="Pfam" id="PF09084"/>
    </source>
</evidence>
<evidence type="ECO:0000256" key="1">
    <source>
        <dbReference type="SAM" id="SignalP"/>
    </source>
</evidence>
<dbReference type="Pfam" id="PF09084">
    <property type="entry name" value="NMT1"/>
    <property type="match status" value="1"/>
</dbReference>
<dbReference type="GO" id="GO:0009228">
    <property type="term" value="P:thiamine biosynthetic process"/>
    <property type="evidence" value="ECO:0007669"/>
    <property type="project" value="InterPro"/>
</dbReference>
<feature type="chain" id="PRO_5030604089" evidence="1">
    <location>
        <begin position="24"/>
        <end position="315"/>
    </location>
</feature>